<dbReference type="EMBL" id="CAJNOR010003164">
    <property type="protein sequence ID" value="CAF1384524.1"/>
    <property type="molecule type" value="Genomic_DNA"/>
</dbReference>
<gene>
    <name evidence="2" type="ORF">EDS130_LOCUS43873</name>
    <name evidence="1" type="ORF">XAT740_LOCUS33260</name>
</gene>
<sequence>MNASQVETNLDGLHLKLIPIPLIKKQFTVLIRQIFGHLLDRVQNERRIPQFIQVTRKQLPIVLAFAITTYKAHGLAVNKNVVDLQVPLQTLQVASVYVALSRVKRAEDTVILRPFDMKVLPKRRELLNKPTIQEIAIQSSISKASCGSNEGSMSESMVQFHETGPSKWDSNVIIHYSYESRLSNYKRDVHQLWNQHFRQTPVTHTRLIIGTKSNPNLTKRLVMHPSKFLVNSSNCSVGHDTYINLNHECQQIINDMKSQIFFDHYLEYRHLMFLLNNRTTIAYKLIELLFDRINKLNVPSDVRDRLLCNLHEVSMAFTPVDIYIDDNNSFRPDFDSESESQGELLVDHPNGDINSTGSSYEYDVPENIQLDDYQLEHGVGDGVGGCGVGADGLISM</sequence>
<dbReference type="AlphaFoldDB" id="A0A815JU72"/>
<organism evidence="1 3">
    <name type="scientific">Adineta ricciae</name>
    <name type="common">Rotifer</name>
    <dbReference type="NCBI Taxonomy" id="249248"/>
    <lineage>
        <taxon>Eukaryota</taxon>
        <taxon>Metazoa</taxon>
        <taxon>Spiralia</taxon>
        <taxon>Gnathifera</taxon>
        <taxon>Rotifera</taxon>
        <taxon>Eurotatoria</taxon>
        <taxon>Bdelloidea</taxon>
        <taxon>Adinetida</taxon>
        <taxon>Adinetidae</taxon>
        <taxon>Adineta</taxon>
    </lineage>
</organism>
<accession>A0A815JU72</accession>
<dbReference type="Proteomes" id="UP000663828">
    <property type="component" value="Unassembled WGS sequence"/>
</dbReference>
<keyword evidence="3" id="KW-1185">Reference proteome</keyword>
<reference evidence="1" key="1">
    <citation type="submission" date="2021-02" db="EMBL/GenBank/DDBJ databases">
        <authorList>
            <person name="Nowell W R."/>
        </authorList>
    </citation>
    <scope>NUCLEOTIDE SEQUENCE</scope>
</reference>
<dbReference type="EMBL" id="CAJNOJ010000771">
    <property type="protein sequence ID" value="CAF1520993.1"/>
    <property type="molecule type" value="Genomic_DNA"/>
</dbReference>
<evidence type="ECO:0000313" key="2">
    <source>
        <dbReference type="EMBL" id="CAF1520993.1"/>
    </source>
</evidence>
<comment type="caution">
    <text evidence="1">The sequence shown here is derived from an EMBL/GenBank/DDBJ whole genome shotgun (WGS) entry which is preliminary data.</text>
</comment>
<name>A0A815JU72_ADIRI</name>
<evidence type="ECO:0000313" key="1">
    <source>
        <dbReference type="EMBL" id="CAF1384524.1"/>
    </source>
</evidence>
<protein>
    <submittedName>
        <fullName evidence="1">Uncharacterized protein</fullName>
    </submittedName>
</protein>
<evidence type="ECO:0000313" key="3">
    <source>
        <dbReference type="Proteomes" id="UP000663828"/>
    </source>
</evidence>
<dbReference type="Proteomes" id="UP000663852">
    <property type="component" value="Unassembled WGS sequence"/>
</dbReference>
<proteinExistence type="predicted"/>
<dbReference type="OrthoDB" id="416437at2759"/>